<organism evidence="2 3">
    <name type="scientific">Salimicrobium humidisoli</name>
    <dbReference type="NCBI Taxonomy" id="2029857"/>
    <lineage>
        <taxon>Bacteria</taxon>
        <taxon>Bacillati</taxon>
        <taxon>Bacillota</taxon>
        <taxon>Bacilli</taxon>
        <taxon>Bacillales</taxon>
        <taxon>Bacillaceae</taxon>
        <taxon>Salimicrobium</taxon>
    </lineage>
</organism>
<keyword evidence="1" id="KW-0472">Membrane</keyword>
<dbReference type="Proteomes" id="UP000217561">
    <property type="component" value="Unassembled WGS sequence"/>
</dbReference>
<protein>
    <submittedName>
        <fullName evidence="2">Uncharacterized protein</fullName>
    </submittedName>
</protein>
<accession>A0ABX4HNI5</accession>
<feature type="transmembrane region" description="Helical" evidence="1">
    <location>
        <begin position="20"/>
        <end position="39"/>
    </location>
</feature>
<comment type="caution">
    <text evidence="2">The sequence shown here is derived from an EMBL/GenBank/DDBJ whole genome shotgun (WGS) entry which is preliminary data.</text>
</comment>
<evidence type="ECO:0000256" key="1">
    <source>
        <dbReference type="SAM" id="Phobius"/>
    </source>
</evidence>
<evidence type="ECO:0000313" key="3">
    <source>
        <dbReference type="Proteomes" id="UP000217561"/>
    </source>
</evidence>
<feature type="transmembrane region" description="Helical" evidence="1">
    <location>
        <begin position="60"/>
        <end position="78"/>
    </location>
</feature>
<feature type="transmembrane region" description="Helical" evidence="1">
    <location>
        <begin position="84"/>
        <end position="103"/>
    </location>
</feature>
<evidence type="ECO:0000313" key="2">
    <source>
        <dbReference type="EMBL" id="PBB04756.1"/>
    </source>
</evidence>
<reference evidence="2 3" key="1">
    <citation type="submission" date="2017-08" db="EMBL/GenBank/DDBJ databases">
        <title>Salimicrobium alkalisoli sp. nov., isolated from saline alkaline soil.</title>
        <authorList>
            <person name="Zhang G."/>
            <person name="Xiong Q."/>
        </authorList>
    </citation>
    <scope>NUCLEOTIDE SEQUENCE [LARGE SCALE GENOMIC DNA]</scope>
    <source>
        <strain evidence="2 3">WN024</strain>
    </source>
</reference>
<name>A0ABX4HNI5_9BACI</name>
<gene>
    <name evidence="2" type="ORF">CKW00_12295</name>
</gene>
<keyword evidence="1" id="KW-1133">Transmembrane helix</keyword>
<dbReference type="RefSeq" id="WP_095822812.1">
    <property type="nucleotide sequence ID" value="NZ_NSGH01000027.1"/>
</dbReference>
<keyword evidence="3" id="KW-1185">Reference proteome</keyword>
<dbReference type="EMBL" id="NSGH01000027">
    <property type="protein sequence ID" value="PBB04756.1"/>
    <property type="molecule type" value="Genomic_DNA"/>
</dbReference>
<keyword evidence="1" id="KW-0812">Transmembrane</keyword>
<sequence length="501" mass="57823">MSLFFQILLTTSPSIDPVEDLFFLIRIVLPLSLTIYIFAYRERKDISYSTLKTSVSLMNIVYLLLSLLLIVLVVLDRYDYYQNSVLLMILTFIWLIVLVVAYIKMLGSINLFSVINKSSKKFHKAKKRAKNSLEKMEEISESTILETYIQHNYSSTSEIEEKLKLMSLNVEIVYQIMISKLKYNLSLDFEKSFNEHNEAIVECVENFNASYLEKLVSVYNNSYYNFYASVLKKNVLLLKYASEDKSYNNINLIINSLSRLAPNVIQLKKSEKHVRDGHSDALHVEEYVTKQNNHLIDEYFKNIYESLVILEKDDSSKVRKLMSLVFKQEQQSSIFIRTSDLISLLISAKLLAIEKNNLKMLTDMTNHLLNMARNTKLSHNPDLNTRLADVMKTDVLLDDQDNKRQEKTVVTQVLILSIIKSVELGHYGCAGFLIKVLTKEMDPNLIKQTFERLYKDFNSSGFPPTLEKINEKNLNISLLNSINTSFDFSMVPSISLCKTVG</sequence>
<proteinExistence type="predicted"/>